<dbReference type="Proteomes" id="UP000199391">
    <property type="component" value="Unassembled WGS sequence"/>
</dbReference>
<dbReference type="STRING" id="1035707.SAMN05216552_101867"/>
<protein>
    <submittedName>
        <fullName evidence="3">Universal stress protein family protein</fullName>
    </submittedName>
</protein>
<dbReference type="AlphaFoldDB" id="A0A1I7KNQ9"/>
<reference evidence="4" key="1">
    <citation type="submission" date="2016-10" db="EMBL/GenBank/DDBJ databases">
        <authorList>
            <person name="Varghese N."/>
            <person name="Submissions S."/>
        </authorList>
    </citation>
    <scope>NUCLEOTIDE SEQUENCE [LARGE SCALE GENOMIC DNA]</scope>
    <source>
        <strain evidence="4">CGMCC 1.11014</strain>
    </source>
</reference>
<evidence type="ECO:0000313" key="3">
    <source>
        <dbReference type="EMBL" id="SFU99059.1"/>
    </source>
</evidence>
<dbReference type="InterPro" id="IPR006016">
    <property type="entry name" value="UspA"/>
</dbReference>
<dbReference type="CDD" id="cd00293">
    <property type="entry name" value="USP-like"/>
    <property type="match status" value="1"/>
</dbReference>
<proteinExistence type="inferred from homology"/>
<dbReference type="EMBL" id="FPBO01000018">
    <property type="protein sequence ID" value="SFU99059.1"/>
    <property type="molecule type" value="Genomic_DNA"/>
</dbReference>
<dbReference type="PANTHER" id="PTHR46268:SF15">
    <property type="entry name" value="UNIVERSAL STRESS PROTEIN HP_0031"/>
    <property type="match status" value="1"/>
</dbReference>
<sequence>MYKTILTHIDQFTDFEPRLRVAAALAEAFQAHLVGGAANGADQMDRLLFGAAALAKLPPAPEPPLQRGAVEQLRRFEQACARLGVASYETRLADGGALESLVLQARYSDLLVTGQADLSEPAMLWSARLPGYLALRSVRPLLVVPQRAGAPIPGRTVVVGWSGSPESSRAVAGALPLLRRADLVKVAVFNPQRDQLMHGAEPGADLAHWLVRHGVKVEVVCRDTSLVAGDALLRLADDSGADLIVAGAYGHTRFHEWVLGSTTGSLLGQDKTAVLLCH</sequence>
<dbReference type="RefSeq" id="WP_093557126.1">
    <property type="nucleotide sequence ID" value="NZ_FPBO01000018.1"/>
</dbReference>
<evidence type="ECO:0000259" key="2">
    <source>
        <dbReference type="Pfam" id="PF00582"/>
    </source>
</evidence>
<keyword evidence="4" id="KW-1185">Reference proteome</keyword>
<accession>A0A1I7KNQ9</accession>
<dbReference type="PRINTS" id="PR01438">
    <property type="entry name" value="UNVRSLSTRESS"/>
</dbReference>
<dbReference type="Gene3D" id="3.40.50.12370">
    <property type="match status" value="1"/>
</dbReference>
<dbReference type="SUPFAM" id="SSF52402">
    <property type="entry name" value="Adenine nucleotide alpha hydrolases-like"/>
    <property type="match status" value="2"/>
</dbReference>
<evidence type="ECO:0000256" key="1">
    <source>
        <dbReference type="ARBA" id="ARBA00008791"/>
    </source>
</evidence>
<feature type="domain" description="UspA" evidence="2">
    <location>
        <begin position="155"/>
        <end position="277"/>
    </location>
</feature>
<evidence type="ECO:0000313" key="4">
    <source>
        <dbReference type="Proteomes" id="UP000199391"/>
    </source>
</evidence>
<gene>
    <name evidence="3" type="ORF">SAMN05216552_101867</name>
</gene>
<dbReference type="PANTHER" id="PTHR46268">
    <property type="entry name" value="STRESS RESPONSE PROTEIN NHAX"/>
    <property type="match status" value="1"/>
</dbReference>
<name>A0A1I7KNQ9_9BURK</name>
<organism evidence="3 4">
    <name type="scientific">Pseudoduganella namucuonensis</name>
    <dbReference type="NCBI Taxonomy" id="1035707"/>
    <lineage>
        <taxon>Bacteria</taxon>
        <taxon>Pseudomonadati</taxon>
        <taxon>Pseudomonadota</taxon>
        <taxon>Betaproteobacteria</taxon>
        <taxon>Burkholderiales</taxon>
        <taxon>Oxalobacteraceae</taxon>
        <taxon>Telluria group</taxon>
        <taxon>Pseudoduganella</taxon>
    </lineage>
</organism>
<dbReference type="Pfam" id="PF00582">
    <property type="entry name" value="Usp"/>
    <property type="match status" value="1"/>
</dbReference>
<comment type="similarity">
    <text evidence="1">Belongs to the universal stress protein A family.</text>
</comment>
<dbReference type="OrthoDB" id="9804721at2"/>
<dbReference type="InterPro" id="IPR006015">
    <property type="entry name" value="Universal_stress_UspA"/>
</dbReference>